<evidence type="ECO:0000256" key="1">
    <source>
        <dbReference type="ARBA" id="ARBA00004442"/>
    </source>
</evidence>
<reference evidence="8" key="1">
    <citation type="journal article" date="2014" name="Proc. Natl. Acad. Sci. U.S.A.">
        <title>Gill bacteria enable a novel digestive strategy in a wood-feeding mollusk.</title>
        <authorList>
            <person name="O'Connor R.M."/>
            <person name="Fung J.M."/>
            <person name="Sharp K.H."/>
            <person name="Benner J.S."/>
            <person name="McClung C."/>
            <person name="Cushing S."/>
            <person name="Lamkin E.R."/>
            <person name="Fomenkov A.I."/>
            <person name="Henrissat B."/>
            <person name="Londer Y.Y."/>
            <person name="Scholz M.B."/>
            <person name="Posfai J."/>
            <person name="Malfatti S."/>
            <person name="Tringe S.G."/>
            <person name="Woyke T."/>
            <person name="Malmstrom R.R."/>
            <person name="Coleman-Derr D."/>
            <person name="Altamia M.A."/>
            <person name="Dedrick S."/>
            <person name="Kaluziak S.T."/>
            <person name="Haygood M.G."/>
            <person name="Distel D.L."/>
        </authorList>
    </citation>
    <scope>NUCLEOTIDE SEQUENCE</scope>
</reference>
<dbReference type="InterPro" id="IPR036942">
    <property type="entry name" value="Beta-barrel_TonB_sf"/>
</dbReference>
<keyword evidence="3" id="KW-0998">Cell outer membrane</keyword>
<keyword evidence="5" id="KW-0732">Signal</keyword>
<evidence type="ECO:0000256" key="2">
    <source>
        <dbReference type="ARBA" id="ARBA00023136"/>
    </source>
</evidence>
<evidence type="ECO:0000259" key="7">
    <source>
        <dbReference type="Pfam" id="PF07715"/>
    </source>
</evidence>
<dbReference type="EMBL" id="KJ943272">
    <property type="protein sequence ID" value="AIH07623.1"/>
    <property type="molecule type" value="Genomic_DNA"/>
</dbReference>
<keyword evidence="4" id="KW-0798">TonB box</keyword>
<dbReference type="Pfam" id="PF00593">
    <property type="entry name" value="TonB_dep_Rec_b-barrel"/>
    <property type="match status" value="1"/>
</dbReference>
<dbReference type="PANTHER" id="PTHR40980">
    <property type="entry name" value="PLUG DOMAIN-CONTAINING PROTEIN"/>
    <property type="match status" value="1"/>
</dbReference>
<dbReference type="SUPFAM" id="SSF56935">
    <property type="entry name" value="Porins"/>
    <property type="match status" value="1"/>
</dbReference>
<feature type="signal peptide" evidence="5">
    <location>
        <begin position="1"/>
        <end position="30"/>
    </location>
</feature>
<feature type="domain" description="TonB-dependent receptor plug" evidence="7">
    <location>
        <begin position="54"/>
        <end position="158"/>
    </location>
</feature>
<dbReference type="InterPro" id="IPR012910">
    <property type="entry name" value="Plug_dom"/>
</dbReference>
<comment type="similarity">
    <text evidence="4">Belongs to the TonB-dependent receptor family.</text>
</comment>
<keyword evidence="8" id="KW-0675">Receptor</keyword>
<organism evidence="8">
    <name type="scientific">uncultured Alteromonadaceae bacterium</name>
    <dbReference type="NCBI Taxonomy" id="191625"/>
    <lineage>
        <taxon>Bacteria</taxon>
        <taxon>Pseudomonadati</taxon>
        <taxon>Pseudomonadota</taxon>
        <taxon>Gammaproteobacteria</taxon>
        <taxon>Alteromonadales</taxon>
        <taxon>Alteromonadaceae</taxon>
        <taxon>environmental samples</taxon>
    </lineage>
</organism>
<dbReference type="Pfam" id="PF07715">
    <property type="entry name" value="Plug"/>
    <property type="match status" value="1"/>
</dbReference>
<evidence type="ECO:0000313" key="8">
    <source>
        <dbReference type="EMBL" id="AIH07623.1"/>
    </source>
</evidence>
<dbReference type="Gene3D" id="2.40.170.20">
    <property type="entry name" value="TonB-dependent receptor, beta-barrel domain"/>
    <property type="match status" value="1"/>
</dbReference>
<evidence type="ECO:0000256" key="5">
    <source>
        <dbReference type="SAM" id="SignalP"/>
    </source>
</evidence>
<sequence>MGANPFTFKKKLLASSISSCLLATAGAAVAQDQVEEEVVVRGIRASIETSINAKRASATIIDAISAEDIGKLPDVTISDSLQRISGVQIRRSAGEGAAINIRGLPQVVTQLNGEQYLGANSVVSTQPNFGDIPSQLIRGAEVAKSAEARMGVTGISGTVNLKTYRPFDMDEGLTVAGSAELQSGQETGETDPVLSGLLNWQNEKVGFLLGAVYSNTNLSNSYNGANTSSPDDFGWTSTFEQDGAQYVALHGIAAWNQVTERDRLGANAAIQVDLGDGFTLSTELFYTKQDEYNRMVGISATNKWQGWDFIDVTEGQETEVEGFNVWTAAELSPKRVKSFTQNESYNSFSRNLNVELDYDNGGAFTGQFRAIVGSAERAKRHGYNEGDMTNGQSTLGTTTAFLPADKCRDGDDVQGSMGGCFQELNPNGYPGTPTITYNTAGEHPTWGGFDNVVPGGTKTLREYMSDLSAYNVGAFSSENNEDASGDLQVFSLKGNYAFEDSFITSVDMGIRSSQRSTEFERYHLFSPFHNKGCEAQWKATDVNLNSTSAGACTDGELVTVAGEQVFQPYTVLGNVPLDQYNNVIQVSDYGPVNGIPSVWAVDPHDYDNPEAFHNRVFGSTSKHTVPGSTFTVDMNDLMYFGQANYEIGQLTGNFGIRVIDTDLTVKQNLGGPNKPYGNTQLDTGDVLSKRSYTTTLPSLNINYALADDINLRFAYTEAMTPLDLDQWGDGLTVNTALDSEVGSPTEGQFIATSGTSNGNPNLNPWKSSNIDVSAEWYFGSASMVSAGVFKLDIDSFIVGSSELQAQPDADGVVRREVPITLNAQGEGGTLKGLEIGTKVSFGDFTDGVMSNFGIDTNLTLSPSEGSDDDIRGDKNLFPDNSETQFNLIGWFESDRFSARIAYNYRSERLVTLRGAAGGMLNVYQAPTTYVDISASYDITDEVSVYLNGSNVTGEYEEYYLDFEDQFGSQNYYEPRYTVGVRARF</sequence>
<dbReference type="GO" id="GO:0009279">
    <property type="term" value="C:cell outer membrane"/>
    <property type="evidence" value="ECO:0007669"/>
    <property type="project" value="UniProtKB-SubCell"/>
</dbReference>
<keyword evidence="2 4" id="KW-0472">Membrane</keyword>
<dbReference type="InterPro" id="IPR037066">
    <property type="entry name" value="Plug_dom_sf"/>
</dbReference>
<dbReference type="InterPro" id="IPR000531">
    <property type="entry name" value="Beta-barrel_TonB"/>
</dbReference>
<proteinExistence type="inferred from homology"/>
<comment type="subcellular location">
    <subcellularLocation>
        <location evidence="1 4">Cell outer membrane</location>
    </subcellularLocation>
</comment>
<accession>A0A0D3MFC7</accession>
<feature type="chain" id="PRO_5002265221" evidence="5">
    <location>
        <begin position="31"/>
        <end position="984"/>
    </location>
</feature>
<dbReference type="InterPro" id="IPR010104">
    <property type="entry name" value="TonB_rcpt_bac"/>
</dbReference>
<evidence type="ECO:0000256" key="3">
    <source>
        <dbReference type="ARBA" id="ARBA00023237"/>
    </source>
</evidence>
<dbReference type="Gene3D" id="2.170.130.10">
    <property type="entry name" value="TonB-dependent receptor, plug domain"/>
    <property type="match status" value="1"/>
</dbReference>
<dbReference type="AlphaFoldDB" id="A0A0D3MFC7"/>
<feature type="domain" description="TonB-dependent receptor-like beta-barrel" evidence="6">
    <location>
        <begin position="438"/>
        <end position="951"/>
    </location>
</feature>
<dbReference type="NCBIfam" id="TIGR01782">
    <property type="entry name" value="TonB-Xanth-Caul"/>
    <property type="match status" value="1"/>
</dbReference>
<protein>
    <submittedName>
        <fullName evidence="8">TonB-dependent receptor</fullName>
    </submittedName>
</protein>
<evidence type="ECO:0000259" key="6">
    <source>
        <dbReference type="Pfam" id="PF00593"/>
    </source>
</evidence>
<dbReference type="PANTHER" id="PTHR40980:SF3">
    <property type="entry name" value="TONB-DEPENDENT RECEPTOR-LIKE BETA-BARREL DOMAIN-CONTAINING PROTEIN"/>
    <property type="match status" value="1"/>
</dbReference>
<name>A0A0D3MFC7_9ALTE</name>
<evidence type="ECO:0000256" key="4">
    <source>
        <dbReference type="RuleBase" id="RU003357"/>
    </source>
</evidence>